<dbReference type="PANTHER" id="PTHR37549:SF1">
    <property type="entry name" value="LIPOPROTEIN LPRI"/>
    <property type="match status" value="1"/>
</dbReference>
<evidence type="ECO:0000256" key="1">
    <source>
        <dbReference type="SAM" id="SignalP"/>
    </source>
</evidence>
<dbReference type="PANTHER" id="PTHR37549">
    <property type="entry name" value="LIPOPROTEIN LPRI"/>
    <property type="match status" value="1"/>
</dbReference>
<feature type="domain" description="SH3b" evidence="2">
    <location>
        <begin position="119"/>
        <end position="192"/>
    </location>
</feature>
<dbReference type="Pfam" id="PF08239">
    <property type="entry name" value="SH3_3"/>
    <property type="match status" value="1"/>
</dbReference>
<dbReference type="InterPro" id="IPR009739">
    <property type="entry name" value="LprI-like_N"/>
</dbReference>
<dbReference type="Gene3D" id="2.30.30.40">
    <property type="entry name" value="SH3 Domains"/>
    <property type="match status" value="1"/>
</dbReference>
<gene>
    <name evidence="3" type="ORF">VSS37_15830</name>
</gene>
<name>A0ABU6D056_9GAMM</name>
<dbReference type="RefSeq" id="WP_324696742.1">
    <property type="nucleotide sequence ID" value="NZ_JAYMYJ010000133.1"/>
</dbReference>
<evidence type="ECO:0000313" key="4">
    <source>
        <dbReference type="Proteomes" id="UP001308005"/>
    </source>
</evidence>
<dbReference type="EMBL" id="JAYMYJ010000133">
    <property type="protein sequence ID" value="MEB4592455.1"/>
    <property type="molecule type" value="Genomic_DNA"/>
</dbReference>
<dbReference type="Gene3D" id="1.20.1270.180">
    <property type="match status" value="1"/>
</dbReference>
<accession>A0ABU6D056</accession>
<dbReference type="Pfam" id="PF07007">
    <property type="entry name" value="LprI"/>
    <property type="match status" value="1"/>
</dbReference>
<feature type="signal peptide" evidence="1">
    <location>
        <begin position="1"/>
        <end position="22"/>
    </location>
</feature>
<proteinExistence type="predicted"/>
<reference evidence="3 4" key="2">
    <citation type="submission" date="2024-01" db="EMBL/GenBank/DDBJ databases">
        <authorList>
            <person name="Xie X."/>
        </authorList>
    </citation>
    <scope>NUCLEOTIDE SEQUENCE [LARGE SCALE GENOMIC DNA]</scope>
    <source>
        <strain evidence="3">SCUT-1</strain>
    </source>
</reference>
<organism evidence="3 4">
    <name type="scientific">Candidatus Thiothrix phosphatis</name>
    <dbReference type="NCBI Taxonomy" id="3112415"/>
    <lineage>
        <taxon>Bacteria</taxon>
        <taxon>Pseudomonadati</taxon>
        <taxon>Pseudomonadota</taxon>
        <taxon>Gammaproteobacteria</taxon>
        <taxon>Thiotrichales</taxon>
        <taxon>Thiotrichaceae</taxon>
        <taxon>Thiothrix</taxon>
    </lineage>
</organism>
<feature type="chain" id="PRO_5045057755" evidence="1">
    <location>
        <begin position="23"/>
        <end position="265"/>
    </location>
</feature>
<feature type="non-terminal residue" evidence="3">
    <location>
        <position position="265"/>
    </location>
</feature>
<sequence>MKKYIQLVFLTTVFLLPVHSHAASFNCSKAEKWAEKTICSNKQLSNLDDLLAASYKKALGSTDDQTGLKAEQREWLATRNACEDVECLKGAYTARIASLNEVIASEEATPDTAPSDVGSGWYKVSAEPNLVVRASPDVTGKKLGTAPYGGKIQVLGKTGNTDSIGGREGSWVKIQWQNREAYVFDAFLEPLSASGGNDGDKPKTRMAGKTIQGVIDSYECGDNCYLTIIDKQGEKHTGLCGAPLCESFSDATGIPSQYKNRKVQV</sequence>
<dbReference type="InterPro" id="IPR052755">
    <property type="entry name" value="Lysozyme_Inhibitor_LprI"/>
</dbReference>
<keyword evidence="4" id="KW-1185">Reference proteome</keyword>
<evidence type="ECO:0000259" key="2">
    <source>
        <dbReference type="PROSITE" id="PS51781"/>
    </source>
</evidence>
<dbReference type="PROSITE" id="PS51781">
    <property type="entry name" value="SH3B"/>
    <property type="match status" value="1"/>
</dbReference>
<reference evidence="4" key="1">
    <citation type="submission" date="2023-07" db="EMBL/GenBank/DDBJ databases">
        <title>The carbon used by Thiothrix.</title>
        <authorList>
            <person name="Chen L."/>
        </authorList>
    </citation>
    <scope>NUCLEOTIDE SEQUENCE [LARGE SCALE GENOMIC DNA]</scope>
</reference>
<comment type="caution">
    <text evidence="3">The sequence shown here is derived from an EMBL/GenBank/DDBJ whole genome shotgun (WGS) entry which is preliminary data.</text>
</comment>
<keyword evidence="1" id="KW-0732">Signal</keyword>
<protein>
    <submittedName>
        <fullName evidence="3">SH3 domain-containing protein</fullName>
    </submittedName>
</protein>
<dbReference type="Proteomes" id="UP001308005">
    <property type="component" value="Unassembled WGS sequence"/>
</dbReference>
<dbReference type="InterPro" id="IPR003646">
    <property type="entry name" value="SH3-like_bac-type"/>
</dbReference>
<evidence type="ECO:0000313" key="3">
    <source>
        <dbReference type="EMBL" id="MEB4592455.1"/>
    </source>
</evidence>